<feature type="signal peptide" evidence="2">
    <location>
        <begin position="1"/>
        <end position="27"/>
    </location>
</feature>
<name>A0A1I3LD23_9SPIR</name>
<organism evidence="3 4">
    <name type="scientific">Treponema bryantii</name>
    <dbReference type="NCBI Taxonomy" id="163"/>
    <lineage>
        <taxon>Bacteria</taxon>
        <taxon>Pseudomonadati</taxon>
        <taxon>Spirochaetota</taxon>
        <taxon>Spirochaetia</taxon>
        <taxon>Spirochaetales</taxon>
        <taxon>Treponemataceae</taxon>
        <taxon>Treponema</taxon>
    </lineage>
</organism>
<dbReference type="PROSITE" id="PS51257">
    <property type="entry name" value="PROKAR_LIPOPROTEIN"/>
    <property type="match status" value="1"/>
</dbReference>
<feature type="chain" id="PRO_5010231470" description="Lipoprotein" evidence="2">
    <location>
        <begin position="28"/>
        <end position="165"/>
    </location>
</feature>
<proteinExistence type="predicted"/>
<feature type="region of interest" description="Disordered" evidence="1">
    <location>
        <begin position="26"/>
        <end position="52"/>
    </location>
</feature>
<evidence type="ECO:0000256" key="2">
    <source>
        <dbReference type="SAM" id="SignalP"/>
    </source>
</evidence>
<sequence length="165" mass="18762">MKIQKVKKISFVLFSTLLLTMAGCKHSAPATPEPAEEPVVQPETPKTPEEPGDVWYDTKYKAVYAFYTAKAGEHMKDLNTNTCEDGYSYEEGYAIPAELLIEHVRAVLLNEDTTKNPKEALFAIQAFDGYYIQEDSSVPLPRDVSFTKINYKSGYWQWITDEYSN</sequence>
<gene>
    <name evidence="3" type="ORF">SAMN04487775_106189</name>
</gene>
<protein>
    <recommendedName>
        <fullName evidence="5">Lipoprotein</fullName>
    </recommendedName>
</protein>
<dbReference type="Proteomes" id="UP000182737">
    <property type="component" value="Unassembled WGS sequence"/>
</dbReference>
<accession>A0A1I3LD23</accession>
<dbReference type="EMBL" id="FORI01000006">
    <property type="protein sequence ID" value="SFI82295.1"/>
    <property type="molecule type" value="Genomic_DNA"/>
</dbReference>
<keyword evidence="4" id="KW-1185">Reference proteome</keyword>
<reference evidence="4" key="1">
    <citation type="submission" date="2016-10" db="EMBL/GenBank/DDBJ databases">
        <authorList>
            <person name="Varghese N."/>
            <person name="Submissions S."/>
        </authorList>
    </citation>
    <scope>NUCLEOTIDE SEQUENCE [LARGE SCALE GENOMIC DNA]</scope>
    <source>
        <strain evidence="4">XBD1002</strain>
    </source>
</reference>
<dbReference type="RefSeq" id="WP_074932023.1">
    <property type="nucleotide sequence ID" value="NZ_FORI01000006.1"/>
</dbReference>
<evidence type="ECO:0000313" key="4">
    <source>
        <dbReference type="Proteomes" id="UP000182737"/>
    </source>
</evidence>
<keyword evidence="2" id="KW-0732">Signal</keyword>
<evidence type="ECO:0000256" key="1">
    <source>
        <dbReference type="SAM" id="MobiDB-lite"/>
    </source>
</evidence>
<evidence type="ECO:0008006" key="5">
    <source>
        <dbReference type="Google" id="ProtNLM"/>
    </source>
</evidence>
<evidence type="ECO:0000313" key="3">
    <source>
        <dbReference type="EMBL" id="SFI82295.1"/>
    </source>
</evidence>
<dbReference type="AlphaFoldDB" id="A0A1I3LD23"/>